<dbReference type="Pfam" id="PF00041">
    <property type="entry name" value="fn3"/>
    <property type="match status" value="7"/>
</dbReference>
<evidence type="ECO:0000256" key="1">
    <source>
        <dbReference type="ARBA" id="ARBA00022737"/>
    </source>
</evidence>
<dbReference type="PROSITE" id="PS50853">
    <property type="entry name" value="FN3"/>
    <property type="match status" value="8"/>
</dbReference>
<feature type="domain" description="Fibronectin type-III" evidence="4">
    <location>
        <begin position="1064"/>
        <end position="1160"/>
    </location>
</feature>
<dbReference type="PROSITE" id="PS50835">
    <property type="entry name" value="IG_LIKE"/>
    <property type="match status" value="1"/>
</dbReference>
<dbReference type="InterPro" id="IPR003961">
    <property type="entry name" value="FN3_dom"/>
</dbReference>
<feature type="domain" description="Fibronectin type-III" evidence="4">
    <location>
        <begin position="258"/>
        <end position="351"/>
    </location>
</feature>
<dbReference type="InterPro" id="IPR013783">
    <property type="entry name" value="Ig-like_fold"/>
</dbReference>
<dbReference type="InterPro" id="IPR003598">
    <property type="entry name" value="Ig_sub2"/>
</dbReference>
<dbReference type="GO" id="GO:0048738">
    <property type="term" value="P:cardiac muscle tissue development"/>
    <property type="evidence" value="ECO:0007669"/>
    <property type="project" value="TreeGrafter"/>
</dbReference>
<dbReference type="InterPro" id="IPR036116">
    <property type="entry name" value="FN3_sf"/>
</dbReference>
<keyword evidence="1" id="KW-0677">Repeat</keyword>
<dbReference type="GO" id="GO:0008307">
    <property type="term" value="F:structural constituent of muscle"/>
    <property type="evidence" value="ECO:0007669"/>
    <property type="project" value="TreeGrafter"/>
</dbReference>
<dbReference type="Pfam" id="PF07679">
    <property type="entry name" value="I-set"/>
    <property type="match status" value="3"/>
</dbReference>
<dbReference type="AlphaFoldDB" id="A0A3Q3NDX8"/>
<keyword evidence="2" id="KW-0393">Immunoglobulin domain</keyword>
<evidence type="ECO:0000313" key="6">
    <source>
        <dbReference type="Proteomes" id="UP000261660"/>
    </source>
</evidence>
<feature type="domain" description="Fibronectin type-III" evidence="4">
    <location>
        <begin position="735"/>
        <end position="831"/>
    </location>
</feature>
<dbReference type="Gene3D" id="2.60.40.10">
    <property type="entry name" value="Immunoglobulins"/>
    <property type="match status" value="12"/>
</dbReference>
<dbReference type="InterPro" id="IPR007110">
    <property type="entry name" value="Ig-like_dom"/>
</dbReference>
<dbReference type="SUPFAM" id="SSF49265">
    <property type="entry name" value="Fibronectin type III"/>
    <property type="match status" value="6"/>
</dbReference>
<dbReference type="SMART" id="SM00409">
    <property type="entry name" value="IG"/>
    <property type="match status" value="3"/>
</dbReference>
<accession>A0A3Q3NDX8</accession>
<name>A0A3Q3NDX8_9LABR</name>
<dbReference type="SMART" id="SM00060">
    <property type="entry name" value="FN3"/>
    <property type="match status" value="8"/>
</dbReference>
<dbReference type="InterPro" id="IPR013098">
    <property type="entry name" value="Ig_I-set"/>
</dbReference>
<dbReference type="SMART" id="SM00408">
    <property type="entry name" value="IGc2"/>
    <property type="match status" value="1"/>
</dbReference>
<dbReference type="FunFam" id="2.60.40.10:FF:000011">
    <property type="entry name" value="Titin b"/>
    <property type="match status" value="2"/>
</dbReference>
<evidence type="ECO:0000256" key="2">
    <source>
        <dbReference type="ARBA" id="ARBA00023319"/>
    </source>
</evidence>
<dbReference type="GO" id="GO:0031430">
    <property type="term" value="C:M band"/>
    <property type="evidence" value="ECO:0007669"/>
    <property type="project" value="TreeGrafter"/>
</dbReference>
<organism evidence="5 6">
    <name type="scientific">Labrus bergylta</name>
    <name type="common">ballan wrasse</name>
    <dbReference type="NCBI Taxonomy" id="56723"/>
    <lineage>
        <taxon>Eukaryota</taxon>
        <taxon>Metazoa</taxon>
        <taxon>Chordata</taxon>
        <taxon>Craniata</taxon>
        <taxon>Vertebrata</taxon>
        <taxon>Euteleostomi</taxon>
        <taxon>Actinopterygii</taxon>
        <taxon>Neopterygii</taxon>
        <taxon>Teleostei</taxon>
        <taxon>Neoteleostei</taxon>
        <taxon>Acanthomorphata</taxon>
        <taxon>Eupercaria</taxon>
        <taxon>Labriformes</taxon>
        <taxon>Labridae</taxon>
        <taxon>Labrus</taxon>
    </lineage>
</organism>
<dbReference type="Proteomes" id="UP000261660">
    <property type="component" value="Unplaced"/>
</dbReference>
<feature type="domain" description="Fibronectin type-III" evidence="4">
    <location>
        <begin position="157"/>
        <end position="257"/>
    </location>
</feature>
<dbReference type="GeneTree" id="ENSGT01150000286978"/>
<evidence type="ECO:0000259" key="3">
    <source>
        <dbReference type="PROSITE" id="PS50835"/>
    </source>
</evidence>
<evidence type="ECO:0000313" key="5">
    <source>
        <dbReference type="Ensembl" id="ENSLBEP00000032485.1"/>
    </source>
</evidence>
<feature type="domain" description="Fibronectin type-III" evidence="4">
    <location>
        <begin position="634"/>
        <end position="729"/>
    </location>
</feature>
<dbReference type="FunFam" id="2.60.40.10:FF:000034">
    <property type="entry name" value="Titin isoform A"/>
    <property type="match status" value="2"/>
</dbReference>
<dbReference type="FunFam" id="2.60.40.10:FF:000073">
    <property type="entry name" value="titin isoform X1"/>
    <property type="match status" value="1"/>
</dbReference>
<dbReference type="FunFam" id="2.60.40.10:FF:000031">
    <property type="entry name" value="Myosin-binding protein C, slow type"/>
    <property type="match status" value="1"/>
</dbReference>
<reference evidence="5" key="2">
    <citation type="submission" date="2025-09" db="UniProtKB">
        <authorList>
            <consortium name="Ensembl"/>
        </authorList>
    </citation>
    <scope>IDENTIFICATION</scope>
</reference>
<dbReference type="InterPro" id="IPR003599">
    <property type="entry name" value="Ig_sub"/>
</dbReference>
<dbReference type="FunFam" id="2.60.40.10:FF:000002">
    <property type="entry name" value="Titin a"/>
    <property type="match status" value="2"/>
</dbReference>
<feature type="domain" description="Fibronectin type-III" evidence="4">
    <location>
        <begin position="1"/>
        <end position="58"/>
    </location>
</feature>
<dbReference type="GO" id="GO:0045214">
    <property type="term" value="P:sarcomere organization"/>
    <property type="evidence" value="ECO:0007669"/>
    <property type="project" value="TreeGrafter"/>
</dbReference>
<dbReference type="InterPro" id="IPR036179">
    <property type="entry name" value="Ig-like_dom_sf"/>
</dbReference>
<dbReference type="FunFam" id="2.60.40.10:FF:000003">
    <property type="entry name" value="Titin isoform E"/>
    <property type="match status" value="1"/>
</dbReference>
<feature type="domain" description="Ig-like" evidence="3">
    <location>
        <begin position="62"/>
        <end position="150"/>
    </location>
</feature>
<dbReference type="Ensembl" id="ENSLBET00000033934.1">
    <property type="protein sequence ID" value="ENSLBEP00000032485.1"/>
    <property type="gene ID" value="ENSLBEG00000024276.1"/>
</dbReference>
<dbReference type="PANTHER" id="PTHR14340">
    <property type="entry name" value="MICROFIBRIL-ASSOCIATED GLYCOPROTEIN 3"/>
    <property type="match status" value="1"/>
</dbReference>
<proteinExistence type="predicted"/>
<dbReference type="CDD" id="cd00063">
    <property type="entry name" value="FN3"/>
    <property type="match status" value="9"/>
</dbReference>
<dbReference type="PRINTS" id="PR00014">
    <property type="entry name" value="FNTYPEIII"/>
</dbReference>
<protein>
    <recommendedName>
        <fullName evidence="7">Titin</fullName>
    </recommendedName>
</protein>
<feature type="domain" description="Fibronectin type-III" evidence="4">
    <location>
        <begin position="931"/>
        <end position="1019"/>
    </location>
</feature>
<sequence>MQPVGSEEWVVATIAKTCEGTVTGLSAGHEYLFRVSAFNEKGKSDPRPLAATVTAKDVTIEPRFKMAFNTYSLQQGQDLKIEIPVIGRPVPKVEWKKDGHAIKETTRLNVSSTSSSTKLTIKDANKEDSGKYTITATSNIGTATEEITVIILEKPGPPKGPIKIEEVSSNYVTLSWEPPEYTGGCQINNYIVEKRDTTTTAWQIVSATIARTTIKVSNLKTGVEYQFRVAAENRYGKSSAIVSPAVIAQYPFSEPAAPGTPAVSAATKDNMVVEWKVPNNNGGSPILGYHLERKEKNSLLWTKLNKLLIPETRYKTTELEEGIEYEFRVYAENIAGLSPVSKVSDSTVARDPCDPPGTPEAIDITRNHVTLQWTRPQYDGGSAITGYVIERKKHPDTRWMKASFTNIIDTQFTLTGLTEDCVYEYRVIARNAAGIYSRPSMGTGEITAKDEIEAPGATMDSKFKDLTIVNAGETFVIDADYTGKPLPEVIWLKDGKEIDQTTPRMEVKTSITRTILTVKDCIRVDGGHFVLKLVNVGGVKMVPVNVKVLDRPGPPDGPLEVKGVTAEKCYIHWNHPSHDGGASISHYIIEKRETSRLSWTVVEPKIQAISYKITKLLPESDPVIARNPFTTPSAPSTPEPSAITRDSIVLTWERPEENGGAEIEGYVLEKRDKDGIRWTKCNKKRLSDLRFRCSGLTEGHCYEFRISAENAAGVGKPSAPTEYIKACDATYPPGPPNNPKVTDHSSTTVSLSWSRPIYDGGAPIQGYIVETKEAADDEWVICTSHTGVQTTHYTVKRLKENAEYNFRIFALNCEGVGEHVDLPGSVIAAEKLEAPEIELDSDLRKMVNVRATATLRLFVPIRGKPEPEVRWSKADGTLNERAQIEVTSSYTMILIENVDRFDTGKYVLSLENLSGSKSAFINVRILDSPSAPINLEVKDVKRNSVSLSWEPPLIDGGAKISHYIVEKREQKRMAFTSSIHLTVSGLRENAEYFFRVKAENIAGFSDAKEMVTPVLLKDQLGKFITQHNKEINFDLNNIETNLAASTLKCEIPLTGKPLPKVTMSKDNVLLNDITKNSISLAWQKPNFDGGSPITGYIIEKKEGVSTRWSKTNLTNVTECRFTVTGLTQDETYEFRVMARNAVGSVSNPSVTAGPATCVDTYGMFI</sequence>
<feature type="domain" description="Fibronectin type-III" evidence="4">
    <location>
        <begin position="355"/>
        <end position="451"/>
    </location>
</feature>
<dbReference type="SUPFAM" id="SSF48726">
    <property type="entry name" value="Immunoglobulin"/>
    <property type="match status" value="3"/>
</dbReference>
<evidence type="ECO:0000259" key="4">
    <source>
        <dbReference type="PROSITE" id="PS50853"/>
    </source>
</evidence>
<keyword evidence="6" id="KW-1185">Reference proteome</keyword>
<dbReference type="CDD" id="cd05748">
    <property type="entry name" value="Ig_Titin_like"/>
    <property type="match status" value="2"/>
</dbReference>
<reference evidence="5" key="1">
    <citation type="submission" date="2025-08" db="UniProtKB">
        <authorList>
            <consortium name="Ensembl"/>
        </authorList>
    </citation>
    <scope>IDENTIFICATION</scope>
</reference>
<evidence type="ECO:0008006" key="7">
    <source>
        <dbReference type="Google" id="ProtNLM"/>
    </source>
</evidence>
<dbReference type="PANTHER" id="PTHR14340:SF13">
    <property type="entry name" value="TITIN"/>
    <property type="match status" value="1"/>
</dbReference>